<dbReference type="InterPro" id="IPR036388">
    <property type="entry name" value="WH-like_DNA-bd_sf"/>
</dbReference>
<dbReference type="InterPro" id="IPR036390">
    <property type="entry name" value="WH_DNA-bd_sf"/>
</dbReference>
<evidence type="ECO:0000256" key="1">
    <source>
        <dbReference type="ARBA" id="ARBA00023015"/>
    </source>
</evidence>
<name>A0A842I1P9_9SPHN</name>
<keyword evidence="3" id="KW-0804">Transcription</keyword>
<evidence type="ECO:0000259" key="4">
    <source>
        <dbReference type="PROSITE" id="PS51077"/>
    </source>
</evidence>
<accession>A0A842I1P9</accession>
<proteinExistence type="predicted"/>
<gene>
    <name evidence="6" type="ORF">H6P80_13495</name>
</gene>
<dbReference type="SUPFAM" id="SSF55781">
    <property type="entry name" value="GAF domain-like"/>
    <property type="match status" value="1"/>
</dbReference>
<dbReference type="SMART" id="SM00346">
    <property type="entry name" value="HTH_ICLR"/>
    <property type="match status" value="1"/>
</dbReference>
<dbReference type="GO" id="GO:0003700">
    <property type="term" value="F:DNA-binding transcription factor activity"/>
    <property type="evidence" value="ECO:0007669"/>
    <property type="project" value="TreeGrafter"/>
</dbReference>
<evidence type="ECO:0000256" key="3">
    <source>
        <dbReference type="ARBA" id="ARBA00023163"/>
    </source>
</evidence>
<dbReference type="AlphaFoldDB" id="A0A842I1P9"/>
<evidence type="ECO:0000259" key="5">
    <source>
        <dbReference type="PROSITE" id="PS51078"/>
    </source>
</evidence>
<reference evidence="6 7" key="1">
    <citation type="submission" date="2020-08" db="EMBL/GenBank/DDBJ databases">
        <title>Draft genome sequence of Parasphingopyxis sp. GrpM-11.</title>
        <authorList>
            <person name="Oh J."/>
            <person name="Roh D.-H."/>
        </authorList>
    </citation>
    <scope>NUCLEOTIDE SEQUENCE [LARGE SCALE GENOMIC DNA]</scope>
    <source>
        <strain evidence="6 7">GrpM-11</strain>
    </source>
</reference>
<dbReference type="InterPro" id="IPR014757">
    <property type="entry name" value="Tscrpt_reg_IclR_C"/>
</dbReference>
<dbReference type="PANTHER" id="PTHR30136:SF23">
    <property type="entry name" value="DNA-BINDING TRANSCRIPTIONAL ACTIVATOR MHPR"/>
    <property type="match status" value="1"/>
</dbReference>
<evidence type="ECO:0000256" key="2">
    <source>
        <dbReference type="ARBA" id="ARBA00023125"/>
    </source>
</evidence>
<dbReference type="Pfam" id="PF09339">
    <property type="entry name" value="HTH_IclR"/>
    <property type="match status" value="1"/>
</dbReference>
<dbReference type="EMBL" id="JACJVJ010000002">
    <property type="protein sequence ID" value="MBC2778633.1"/>
    <property type="molecule type" value="Genomic_DNA"/>
</dbReference>
<dbReference type="RefSeq" id="WP_185801877.1">
    <property type="nucleotide sequence ID" value="NZ_JACJVJ010000002.1"/>
</dbReference>
<dbReference type="InterPro" id="IPR029016">
    <property type="entry name" value="GAF-like_dom_sf"/>
</dbReference>
<keyword evidence="7" id="KW-1185">Reference proteome</keyword>
<dbReference type="InterPro" id="IPR050707">
    <property type="entry name" value="HTH_MetabolicPath_Reg"/>
</dbReference>
<protein>
    <submittedName>
        <fullName evidence="6">Helix-turn-helix domain-containing protein</fullName>
    </submittedName>
</protein>
<dbReference type="PROSITE" id="PS51078">
    <property type="entry name" value="ICLR_ED"/>
    <property type="match status" value="1"/>
</dbReference>
<evidence type="ECO:0000313" key="7">
    <source>
        <dbReference type="Proteomes" id="UP000564378"/>
    </source>
</evidence>
<dbReference type="SUPFAM" id="SSF46785">
    <property type="entry name" value="Winged helix' DNA-binding domain"/>
    <property type="match status" value="1"/>
</dbReference>
<organism evidence="6 7">
    <name type="scientific">Parasphingopyxis marina</name>
    <dbReference type="NCBI Taxonomy" id="2761622"/>
    <lineage>
        <taxon>Bacteria</taxon>
        <taxon>Pseudomonadati</taxon>
        <taxon>Pseudomonadota</taxon>
        <taxon>Alphaproteobacteria</taxon>
        <taxon>Sphingomonadales</taxon>
        <taxon>Sphingomonadaceae</taxon>
        <taxon>Parasphingopyxis</taxon>
    </lineage>
</organism>
<dbReference type="GO" id="GO:0045892">
    <property type="term" value="P:negative regulation of DNA-templated transcription"/>
    <property type="evidence" value="ECO:0007669"/>
    <property type="project" value="TreeGrafter"/>
</dbReference>
<keyword evidence="2" id="KW-0238">DNA-binding</keyword>
<feature type="domain" description="IclR-ED" evidence="5">
    <location>
        <begin position="70"/>
        <end position="263"/>
    </location>
</feature>
<comment type="caution">
    <text evidence="6">The sequence shown here is derived from an EMBL/GenBank/DDBJ whole genome shotgun (WGS) entry which is preliminary data.</text>
</comment>
<dbReference type="Proteomes" id="UP000564378">
    <property type="component" value="Unassembled WGS sequence"/>
</dbReference>
<evidence type="ECO:0000313" key="6">
    <source>
        <dbReference type="EMBL" id="MBC2778633.1"/>
    </source>
</evidence>
<dbReference type="Pfam" id="PF01614">
    <property type="entry name" value="IclR_C"/>
    <property type="match status" value="1"/>
</dbReference>
<feature type="domain" description="HTH iclR-type" evidence="4">
    <location>
        <begin position="9"/>
        <end position="70"/>
    </location>
</feature>
<sequence length="265" mass="29268">MLEQKVKTIRALERGVDVLMEIRRARAVSLHDLHVRLGLPKATLLRILVTLAGKGLVWQRLADGAYLASHVLQFSPAVDIAETLAEVATEPMAELSAKANWPSVLGAPRLDHIEIIETNSPLLRLDSATLGPVGVPLSYIHTATGRAYLAACGERERDAIIARLRPPGASDQSKAKLHAILREIRERGYSLREPHFDWPDRNKQAVVRDGRQSMAVAIYSRDEAVAALNITWPTKRISTEKVVERHLQTLRATAARIGTALEQLS</sequence>
<dbReference type="Gene3D" id="1.10.10.10">
    <property type="entry name" value="Winged helix-like DNA-binding domain superfamily/Winged helix DNA-binding domain"/>
    <property type="match status" value="1"/>
</dbReference>
<dbReference type="Gene3D" id="3.30.450.40">
    <property type="match status" value="1"/>
</dbReference>
<keyword evidence="1" id="KW-0805">Transcription regulation</keyword>
<dbReference type="PANTHER" id="PTHR30136">
    <property type="entry name" value="HELIX-TURN-HELIX TRANSCRIPTIONAL REGULATOR, ICLR FAMILY"/>
    <property type="match status" value="1"/>
</dbReference>
<dbReference type="GO" id="GO:0003677">
    <property type="term" value="F:DNA binding"/>
    <property type="evidence" value="ECO:0007669"/>
    <property type="project" value="UniProtKB-KW"/>
</dbReference>
<dbReference type="PROSITE" id="PS51077">
    <property type="entry name" value="HTH_ICLR"/>
    <property type="match status" value="1"/>
</dbReference>
<dbReference type="InterPro" id="IPR005471">
    <property type="entry name" value="Tscrpt_reg_IclR_N"/>
</dbReference>